<name>J3MC09_ORYBR</name>
<proteinExistence type="predicted"/>
<feature type="region of interest" description="Disordered" evidence="1">
    <location>
        <begin position="1"/>
        <end position="35"/>
    </location>
</feature>
<reference evidence="2" key="2">
    <citation type="submission" date="2013-04" db="UniProtKB">
        <authorList>
            <consortium name="EnsemblPlants"/>
        </authorList>
    </citation>
    <scope>IDENTIFICATION</scope>
</reference>
<dbReference type="OMA" id="HQRTFNC"/>
<feature type="region of interest" description="Disordered" evidence="1">
    <location>
        <begin position="81"/>
        <end position="111"/>
    </location>
</feature>
<dbReference type="eggNOG" id="ENOG502S88Z">
    <property type="taxonomic scope" value="Eukaryota"/>
</dbReference>
<dbReference type="AlphaFoldDB" id="J3MC09"/>
<accession>J3MC09</accession>
<reference evidence="2" key="1">
    <citation type="journal article" date="2013" name="Nat. Commun.">
        <title>Whole-genome sequencing of Oryza brachyantha reveals mechanisms underlying Oryza genome evolution.</title>
        <authorList>
            <person name="Chen J."/>
            <person name="Huang Q."/>
            <person name="Gao D."/>
            <person name="Wang J."/>
            <person name="Lang Y."/>
            <person name="Liu T."/>
            <person name="Li B."/>
            <person name="Bai Z."/>
            <person name="Luis Goicoechea J."/>
            <person name="Liang C."/>
            <person name="Chen C."/>
            <person name="Zhang W."/>
            <person name="Sun S."/>
            <person name="Liao Y."/>
            <person name="Zhang X."/>
            <person name="Yang L."/>
            <person name="Song C."/>
            <person name="Wang M."/>
            <person name="Shi J."/>
            <person name="Liu G."/>
            <person name="Liu J."/>
            <person name="Zhou H."/>
            <person name="Zhou W."/>
            <person name="Yu Q."/>
            <person name="An N."/>
            <person name="Chen Y."/>
            <person name="Cai Q."/>
            <person name="Wang B."/>
            <person name="Liu B."/>
            <person name="Min J."/>
            <person name="Huang Y."/>
            <person name="Wu H."/>
            <person name="Li Z."/>
            <person name="Zhang Y."/>
            <person name="Yin Y."/>
            <person name="Song W."/>
            <person name="Jiang J."/>
            <person name="Jackson S.A."/>
            <person name="Wing R.A."/>
            <person name="Wang J."/>
            <person name="Chen M."/>
        </authorList>
    </citation>
    <scope>NUCLEOTIDE SEQUENCE [LARGE SCALE GENOMIC DNA]</scope>
    <source>
        <strain evidence="2">cv. IRGC 101232</strain>
    </source>
</reference>
<dbReference type="PANTHER" id="PTHR45125">
    <property type="entry name" value="F21J9.4-RELATED"/>
    <property type="match status" value="1"/>
</dbReference>
<evidence type="ECO:0008006" key="4">
    <source>
        <dbReference type="Google" id="ProtNLM"/>
    </source>
</evidence>
<keyword evidence="3" id="KW-1185">Reference proteome</keyword>
<evidence type="ECO:0000313" key="3">
    <source>
        <dbReference type="Proteomes" id="UP000006038"/>
    </source>
</evidence>
<evidence type="ECO:0000256" key="1">
    <source>
        <dbReference type="SAM" id="MobiDB-lite"/>
    </source>
</evidence>
<protein>
    <recommendedName>
        <fullName evidence="4">No apical meristem-associated C-terminal domain-containing protein</fullName>
    </recommendedName>
</protein>
<dbReference type="PANTHER" id="PTHR45125:SF51">
    <property type="entry name" value="F21J9.4-RELATED"/>
    <property type="match status" value="1"/>
</dbReference>
<dbReference type="EnsemblPlants" id="OB06G15530.1">
    <property type="protein sequence ID" value="OB06G15530.1"/>
    <property type="gene ID" value="OB06G15530"/>
</dbReference>
<feature type="compositionally biased region" description="Polar residues" evidence="1">
    <location>
        <begin position="13"/>
        <end position="30"/>
    </location>
</feature>
<dbReference type="Proteomes" id="UP000006038">
    <property type="component" value="Chromosome 6"/>
</dbReference>
<evidence type="ECO:0000313" key="2">
    <source>
        <dbReference type="EnsemblPlants" id="OB06G15530.1"/>
    </source>
</evidence>
<dbReference type="HOGENOM" id="CLU_1206418_0_0_1"/>
<sequence length="230" mass="25928">MGGGQPARRGSRPTKSASSLPQSGATQQGAGQVRLSAATVTMAAGRGRPPTPPSPMVSNMAGMGDYMNLVNEDINHYDLGGIGSQPEDEQPPAVDCTSVKPKQKRSKNFSDEEDELLVSAWLNVSLDPVSGSDQPKSTYWNRIYDYYHSNKTFISERNENSLMHRWSTIQEAVNKYCGYVSKIQERNESGVRLDQEMQARIWYKKDDEHQRTFNCMNCYHLLKNQQKWMV</sequence>
<organism evidence="2">
    <name type="scientific">Oryza brachyantha</name>
    <name type="common">malo sina</name>
    <dbReference type="NCBI Taxonomy" id="4533"/>
    <lineage>
        <taxon>Eukaryota</taxon>
        <taxon>Viridiplantae</taxon>
        <taxon>Streptophyta</taxon>
        <taxon>Embryophyta</taxon>
        <taxon>Tracheophyta</taxon>
        <taxon>Spermatophyta</taxon>
        <taxon>Magnoliopsida</taxon>
        <taxon>Liliopsida</taxon>
        <taxon>Poales</taxon>
        <taxon>Poaceae</taxon>
        <taxon>BOP clade</taxon>
        <taxon>Oryzoideae</taxon>
        <taxon>Oryzeae</taxon>
        <taxon>Oryzinae</taxon>
        <taxon>Oryza</taxon>
    </lineage>
</organism>
<dbReference type="STRING" id="4533.J3MC09"/>
<dbReference type="Gramene" id="OB06G15530.1">
    <property type="protein sequence ID" value="OB06G15530.1"/>
    <property type="gene ID" value="OB06G15530"/>
</dbReference>